<proteinExistence type="inferred from homology"/>
<gene>
    <name evidence="2" type="ORF">ACFQZS_18565</name>
</gene>
<dbReference type="InterPro" id="IPR007607">
    <property type="entry name" value="BacA/B"/>
</dbReference>
<reference evidence="3" key="1">
    <citation type="journal article" date="2019" name="Int. J. Syst. Evol. Microbiol.">
        <title>The Global Catalogue of Microorganisms (GCM) 10K type strain sequencing project: providing services to taxonomists for standard genome sequencing and annotation.</title>
        <authorList>
            <consortium name="The Broad Institute Genomics Platform"/>
            <consortium name="The Broad Institute Genome Sequencing Center for Infectious Disease"/>
            <person name="Wu L."/>
            <person name="Ma J."/>
        </authorList>
    </citation>
    <scope>NUCLEOTIDE SEQUENCE [LARGE SCALE GENOMIC DNA]</scope>
    <source>
        <strain evidence="3">CCUG 63418</strain>
    </source>
</reference>
<name>A0ABW2Z3R4_9SPHI</name>
<comment type="caution">
    <text evidence="2">The sequence shown here is derived from an EMBL/GenBank/DDBJ whole genome shotgun (WGS) entry which is preliminary data.</text>
</comment>
<dbReference type="RefSeq" id="WP_377102513.1">
    <property type="nucleotide sequence ID" value="NZ_JBHTHU010000022.1"/>
</dbReference>
<sequence>MAFLDKTTKPGIYRRPITTLISEGSVVDGSLQAKAFARIDGHIKGNVEIADGLILGKHGSIDGHVKTKEMVVHGTVNGNITVSTIEIAATGKVTGDITTGALSVETGGVYNGRLVMKAQ</sequence>
<keyword evidence="3" id="KW-1185">Reference proteome</keyword>
<dbReference type="Pfam" id="PF04519">
    <property type="entry name" value="Bactofilin"/>
    <property type="match status" value="1"/>
</dbReference>
<accession>A0ABW2Z3R4</accession>
<organism evidence="2 3">
    <name type="scientific">Mucilaginibacter calamicampi</name>
    <dbReference type="NCBI Taxonomy" id="1302352"/>
    <lineage>
        <taxon>Bacteria</taxon>
        <taxon>Pseudomonadati</taxon>
        <taxon>Bacteroidota</taxon>
        <taxon>Sphingobacteriia</taxon>
        <taxon>Sphingobacteriales</taxon>
        <taxon>Sphingobacteriaceae</taxon>
        <taxon>Mucilaginibacter</taxon>
    </lineage>
</organism>
<comment type="similarity">
    <text evidence="1">Belongs to the bactofilin family.</text>
</comment>
<protein>
    <submittedName>
        <fullName evidence="2">Polymer-forming cytoskeletal protein</fullName>
    </submittedName>
</protein>
<evidence type="ECO:0000256" key="1">
    <source>
        <dbReference type="ARBA" id="ARBA00044755"/>
    </source>
</evidence>
<dbReference type="EMBL" id="JBHTHU010000022">
    <property type="protein sequence ID" value="MFD0752163.1"/>
    <property type="molecule type" value="Genomic_DNA"/>
</dbReference>
<dbReference type="Proteomes" id="UP001596958">
    <property type="component" value="Unassembled WGS sequence"/>
</dbReference>
<dbReference type="PANTHER" id="PTHR35024:SF4">
    <property type="entry name" value="POLYMER-FORMING CYTOSKELETAL PROTEIN"/>
    <property type="match status" value="1"/>
</dbReference>
<evidence type="ECO:0000313" key="3">
    <source>
        <dbReference type="Proteomes" id="UP001596958"/>
    </source>
</evidence>
<evidence type="ECO:0000313" key="2">
    <source>
        <dbReference type="EMBL" id="MFD0752163.1"/>
    </source>
</evidence>
<dbReference type="PANTHER" id="PTHR35024">
    <property type="entry name" value="HYPOTHETICAL CYTOSOLIC PROTEIN"/>
    <property type="match status" value="1"/>
</dbReference>